<dbReference type="EMBL" id="VIFY01000129">
    <property type="protein sequence ID" value="TQB69939.1"/>
    <property type="molecule type" value="Genomic_DNA"/>
</dbReference>
<gene>
    <name evidence="9" type="ORF">MPDQ_001129</name>
</gene>
<feature type="region of interest" description="Disordered" evidence="7">
    <location>
        <begin position="116"/>
        <end position="165"/>
    </location>
</feature>
<dbReference type="AlphaFoldDB" id="A0A507QN84"/>
<reference evidence="9 10" key="1">
    <citation type="submission" date="2019-06" db="EMBL/GenBank/DDBJ databases">
        <title>Wine fermentation using esterase from Monascus purpureus.</title>
        <authorList>
            <person name="Geng C."/>
            <person name="Zhang Y."/>
        </authorList>
    </citation>
    <scope>NUCLEOTIDE SEQUENCE [LARGE SCALE GENOMIC DNA]</scope>
    <source>
        <strain evidence="9">HQ1</strain>
    </source>
</reference>
<dbReference type="InterPro" id="IPR009044">
    <property type="entry name" value="ssDNA-bd_transcriptional_reg"/>
</dbReference>
<keyword evidence="5" id="KW-0804">Transcription</keyword>
<evidence type="ECO:0000259" key="8">
    <source>
        <dbReference type="Pfam" id="PF02229"/>
    </source>
</evidence>
<comment type="subcellular location">
    <subcellularLocation>
        <location evidence="1">Nucleus</location>
    </subcellularLocation>
</comment>
<accession>A0A507QN84</accession>
<dbReference type="InterPro" id="IPR045125">
    <property type="entry name" value="Sub1/Tcp4-like"/>
</dbReference>
<dbReference type="Pfam" id="PF02229">
    <property type="entry name" value="PC4"/>
    <property type="match status" value="1"/>
</dbReference>
<dbReference type="OrthoDB" id="2505440at2759"/>
<protein>
    <recommendedName>
        <fullName evidence="8">Transcriptional coactivator p15 (PC4) C-terminal domain-containing protein</fullName>
    </recommendedName>
</protein>
<proteinExistence type="inferred from homology"/>
<feature type="domain" description="Transcriptional coactivator p15 (PC4) C-terminal" evidence="8">
    <location>
        <begin position="57"/>
        <end position="107"/>
    </location>
</feature>
<feature type="region of interest" description="Disordered" evidence="7">
    <location>
        <begin position="1"/>
        <end position="34"/>
    </location>
</feature>
<keyword evidence="4" id="KW-0238">DNA-binding</keyword>
<dbReference type="GO" id="GO:0003713">
    <property type="term" value="F:transcription coactivator activity"/>
    <property type="evidence" value="ECO:0007669"/>
    <property type="project" value="InterPro"/>
</dbReference>
<name>A0A507QN84_MONPU</name>
<dbReference type="Proteomes" id="UP000319663">
    <property type="component" value="Unassembled WGS sequence"/>
</dbReference>
<dbReference type="PANTHER" id="PTHR13215">
    <property type="entry name" value="RNA POLYMERASE II TRANSCRIPTIONAL COACTIVATOR"/>
    <property type="match status" value="1"/>
</dbReference>
<dbReference type="Gene3D" id="2.30.31.10">
    <property type="entry name" value="Transcriptional Coactivator Pc4, Chain A"/>
    <property type="match status" value="1"/>
</dbReference>
<organism evidence="9 10">
    <name type="scientific">Monascus purpureus</name>
    <name type="common">Red mold</name>
    <name type="synonym">Monascus anka</name>
    <dbReference type="NCBI Taxonomy" id="5098"/>
    <lineage>
        <taxon>Eukaryota</taxon>
        <taxon>Fungi</taxon>
        <taxon>Dikarya</taxon>
        <taxon>Ascomycota</taxon>
        <taxon>Pezizomycotina</taxon>
        <taxon>Eurotiomycetes</taxon>
        <taxon>Eurotiomycetidae</taxon>
        <taxon>Eurotiales</taxon>
        <taxon>Aspergillaceae</taxon>
        <taxon>Monascus</taxon>
    </lineage>
</organism>
<sequence length="165" mass="18318">MAPGSRKRAAEDSEDFEVENTNFGASSKKVKPGAEENFMHVHSKSRVKVDANGDHYWEISKLRRVTVSSFRGKTLVNIREYYEKDGKELPGKKGISMPVDQFSSLVSLLPEIETTLQQSGESLPRPDYSSYESRTGAQKSGGKQEGAVSPKKNIEATSEEDESEE</sequence>
<evidence type="ECO:0000256" key="1">
    <source>
        <dbReference type="ARBA" id="ARBA00004123"/>
    </source>
</evidence>
<evidence type="ECO:0000256" key="4">
    <source>
        <dbReference type="ARBA" id="ARBA00023125"/>
    </source>
</evidence>
<dbReference type="SUPFAM" id="SSF54447">
    <property type="entry name" value="ssDNA-binding transcriptional regulator domain"/>
    <property type="match status" value="1"/>
</dbReference>
<dbReference type="GO" id="GO:0060261">
    <property type="term" value="P:positive regulation of transcription initiation by RNA polymerase II"/>
    <property type="evidence" value="ECO:0007669"/>
    <property type="project" value="InterPro"/>
</dbReference>
<comment type="similarity">
    <text evidence="2">Belongs to the transcriptional coactivator PC4 family.</text>
</comment>
<dbReference type="GO" id="GO:0005634">
    <property type="term" value="C:nucleus"/>
    <property type="evidence" value="ECO:0007669"/>
    <property type="project" value="UniProtKB-SubCell"/>
</dbReference>
<evidence type="ECO:0000313" key="9">
    <source>
        <dbReference type="EMBL" id="TQB69939.1"/>
    </source>
</evidence>
<dbReference type="GO" id="GO:0003677">
    <property type="term" value="F:DNA binding"/>
    <property type="evidence" value="ECO:0007669"/>
    <property type="project" value="UniProtKB-KW"/>
</dbReference>
<dbReference type="InterPro" id="IPR003173">
    <property type="entry name" value="PC4_C"/>
</dbReference>
<keyword evidence="10" id="KW-1185">Reference proteome</keyword>
<evidence type="ECO:0000256" key="2">
    <source>
        <dbReference type="ARBA" id="ARBA00009001"/>
    </source>
</evidence>
<evidence type="ECO:0000256" key="5">
    <source>
        <dbReference type="ARBA" id="ARBA00023163"/>
    </source>
</evidence>
<keyword evidence="6" id="KW-0539">Nucleus</keyword>
<dbReference type="STRING" id="5098.A0A507QN84"/>
<evidence type="ECO:0000256" key="6">
    <source>
        <dbReference type="ARBA" id="ARBA00023242"/>
    </source>
</evidence>
<evidence type="ECO:0000313" key="10">
    <source>
        <dbReference type="Proteomes" id="UP000319663"/>
    </source>
</evidence>
<evidence type="ECO:0000256" key="3">
    <source>
        <dbReference type="ARBA" id="ARBA00023015"/>
    </source>
</evidence>
<evidence type="ECO:0000256" key="7">
    <source>
        <dbReference type="SAM" id="MobiDB-lite"/>
    </source>
</evidence>
<keyword evidence="3" id="KW-0805">Transcription regulation</keyword>
<comment type="caution">
    <text evidence="9">The sequence shown here is derived from an EMBL/GenBank/DDBJ whole genome shotgun (WGS) entry which is preliminary data.</text>
</comment>